<keyword evidence="1" id="KW-0028">Amino-acid biosynthesis</keyword>
<dbReference type="PANTHER" id="PTHR43080">
    <property type="entry name" value="CBS DOMAIN-CONTAINING PROTEIN CBSX3, MITOCHONDRIAL"/>
    <property type="match status" value="1"/>
</dbReference>
<evidence type="ECO:0000313" key="6">
    <source>
        <dbReference type="EMBL" id="SFM85047.1"/>
    </source>
</evidence>
<dbReference type="SUPFAM" id="SSF54631">
    <property type="entry name" value="CBS-domain pair"/>
    <property type="match status" value="1"/>
</dbReference>
<feature type="domain" description="CBS" evidence="5">
    <location>
        <begin position="7"/>
        <end position="64"/>
    </location>
</feature>
<dbReference type="STRING" id="487685.SAMN04488696_2613"/>
<dbReference type="Proteomes" id="UP000198535">
    <property type="component" value="Unassembled WGS sequence"/>
</dbReference>
<dbReference type="GO" id="GO:0009086">
    <property type="term" value="P:methionine biosynthetic process"/>
    <property type="evidence" value="ECO:0007669"/>
    <property type="project" value="UniProtKB-KW"/>
</dbReference>
<dbReference type="Gene3D" id="3.10.580.10">
    <property type="entry name" value="CBS-domain"/>
    <property type="match status" value="1"/>
</dbReference>
<name>A0A1I4U7W7_9EURY</name>
<evidence type="ECO:0000259" key="5">
    <source>
        <dbReference type="PROSITE" id="PS51371"/>
    </source>
</evidence>
<reference evidence="7" key="1">
    <citation type="submission" date="2016-10" db="EMBL/GenBank/DDBJ databases">
        <authorList>
            <person name="Varghese N."/>
            <person name="Submissions S."/>
        </authorList>
    </citation>
    <scope>NUCLEOTIDE SEQUENCE [LARGE SCALE GENOMIC DNA]</scope>
    <source>
        <strain evidence="7">Mob M</strain>
    </source>
</reference>
<dbReference type="PANTHER" id="PTHR43080:SF2">
    <property type="entry name" value="CBS DOMAIN-CONTAINING PROTEIN"/>
    <property type="match status" value="1"/>
</dbReference>
<sequence length="155" mass="16826">MDVKDVMNTEVVTCSSETPIREVAQLLKQKSVSGLPVVDGGKVVGIVSEGDILKLLEIPEHGGLWLPSPFEVIEVPLRELLNWEETKDMLEDVGSKPIKEIMTKSVYAIGPDSSIEDASTVISKHRINRLPVVDEDGTLVGIVTRGDIINGLGKL</sequence>
<evidence type="ECO:0000256" key="4">
    <source>
        <dbReference type="PROSITE-ProRule" id="PRU00703"/>
    </source>
</evidence>
<keyword evidence="2 4" id="KW-0129">CBS domain</keyword>
<dbReference type="InterPro" id="IPR051257">
    <property type="entry name" value="Diverse_CBS-Domain"/>
</dbReference>
<dbReference type="AlphaFoldDB" id="A0A1I4U7W7"/>
<dbReference type="Pfam" id="PF00571">
    <property type="entry name" value="CBS"/>
    <property type="match status" value="2"/>
</dbReference>
<accession>A0A1I4U7W7</accession>
<gene>
    <name evidence="6" type="ORF">SAMN04488696_2613</name>
</gene>
<organism evidence="6 7">
    <name type="scientific">Methanolobus profundi</name>
    <dbReference type="NCBI Taxonomy" id="487685"/>
    <lineage>
        <taxon>Archaea</taxon>
        <taxon>Methanobacteriati</taxon>
        <taxon>Methanobacteriota</taxon>
        <taxon>Stenosarchaea group</taxon>
        <taxon>Methanomicrobia</taxon>
        <taxon>Methanosarcinales</taxon>
        <taxon>Methanosarcinaceae</taxon>
        <taxon>Methanolobus</taxon>
    </lineage>
</organism>
<feature type="domain" description="CBS" evidence="5">
    <location>
        <begin position="102"/>
        <end position="155"/>
    </location>
</feature>
<evidence type="ECO:0000313" key="7">
    <source>
        <dbReference type="Proteomes" id="UP000198535"/>
    </source>
</evidence>
<proteinExistence type="predicted"/>
<dbReference type="SMART" id="SM00116">
    <property type="entry name" value="CBS"/>
    <property type="match status" value="2"/>
</dbReference>
<protein>
    <submittedName>
        <fullName evidence="6">CBS domain-containing protein</fullName>
    </submittedName>
</protein>
<dbReference type="InterPro" id="IPR000644">
    <property type="entry name" value="CBS_dom"/>
</dbReference>
<evidence type="ECO:0000256" key="2">
    <source>
        <dbReference type="ARBA" id="ARBA00023122"/>
    </source>
</evidence>
<dbReference type="OrthoDB" id="8919at2157"/>
<evidence type="ECO:0000256" key="3">
    <source>
        <dbReference type="ARBA" id="ARBA00023167"/>
    </source>
</evidence>
<evidence type="ECO:0000256" key="1">
    <source>
        <dbReference type="ARBA" id="ARBA00022605"/>
    </source>
</evidence>
<dbReference type="RefSeq" id="WP_091937641.1">
    <property type="nucleotide sequence ID" value="NZ_FOUJ01000006.1"/>
</dbReference>
<dbReference type="InterPro" id="IPR046342">
    <property type="entry name" value="CBS_dom_sf"/>
</dbReference>
<keyword evidence="7" id="KW-1185">Reference proteome</keyword>
<dbReference type="EMBL" id="FOUJ01000006">
    <property type="protein sequence ID" value="SFM85047.1"/>
    <property type="molecule type" value="Genomic_DNA"/>
</dbReference>
<dbReference type="PROSITE" id="PS51371">
    <property type="entry name" value="CBS"/>
    <property type="match status" value="2"/>
</dbReference>
<dbReference type="CDD" id="cd04586">
    <property type="entry name" value="CBS_pair_BON_assoc"/>
    <property type="match status" value="1"/>
</dbReference>
<keyword evidence="3" id="KW-0486">Methionine biosynthesis</keyword>